<organism evidence="3 4">
    <name type="scientific">Jiangella rhizosphaerae</name>
    <dbReference type="NCBI Taxonomy" id="2293569"/>
    <lineage>
        <taxon>Bacteria</taxon>
        <taxon>Bacillati</taxon>
        <taxon>Actinomycetota</taxon>
        <taxon>Actinomycetes</taxon>
        <taxon>Jiangellales</taxon>
        <taxon>Jiangellaceae</taxon>
        <taxon>Jiangella</taxon>
    </lineage>
</organism>
<feature type="region of interest" description="Disordered" evidence="1">
    <location>
        <begin position="34"/>
        <end position="54"/>
    </location>
</feature>
<sequence>MRPEWSGVVPVSRELRAALILCLIVGVIVGAARSEPPGSTSAAAETTQQAPPKTRDRLLSLVPAAENGSAPVAEVDDAGTRRLNGRDGRTVALTFDDGPHPEQTPQVLRILREYDITATFCVVGEMARLYPKLVRDIADEGHRLCDHTISHDTSLPDRDPEVIEDEIGGTLAAIEDAAPGVDVPFYRAPGGNFAANVNEVAAGFDQVPLGWSVDPGDWRKPGARAIHDYVAEHVHPGAIVLLHDGGGDRAGTIEALPAIIETLLDAGYEFVVPRA</sequence>
<reference evidence="3 4" key="1">
    <citation type="submission" date="2018-09" db="EMBL/GenBank/DDBJ databases">
        <title>Isolation, diversity and antifungal activity of actinobacteria from wheat.</title>
        <authorList>
            <person name="Han C."/>
        </authorList>
    </citation>
    <scope>NUCLEOTIDE SEQUENCE [LARGE SCALE GENOMIC DNA]</scope>
    <source>
        <strain evidence="3 4">NEAU-YY265</strain>
    </source>
</reference>
<dbReference type="Pfam" id="PF01522">
    <property type="entry name" value="Polysacc_deac_1"/>
    <property type="match status" value="1"/>
</dbReference>
<dbReference type="GO" id="GO:0005975">
    <property type="term" value="P:carbohydrate metabolic process"/>
    <property type="evidence" value="ECO:0007669"/>
    <property type="project" value="InterPro"/>
</dbReference>
<dbReference type="PANTHER" id="PTHR10587">
    <property type="entry name" value="GLYCOSYL TRANSFERASE-RELATED"/>
    <property type="match status" value="1"/>
</dbReference>
<evidence type="ECO:0000256" key="1">
    <source>
        <dbReference type="SAM" id="MobiDB-lite"/>
    </source>
</evidence>
<name>A0A418KVV9_9ACTN</name>
<dbReference type="Proteomes" id="UP000284057">
    <property type="component" value="Unassembled WGS sequence"/>
</dbReference>
<feature type="domain" description="NodB homology" evidence="2">
    <location>
        <begin position="89"/>
        <end position="271"/>
    </location>
</feature>
<dbReference type="InterPro" id="IPR002509">
    <property type="entry name" value="NODB_dom"/>
</dbReference>
<proteinExistence type="predicted"/>
<evidence type="ECO:0000313" key="4">
    <source>
        <dbReference type="Proteomes" id="UP000284057"/>
    </source>
</evidence>
<dbReference type="CDD" id="cd10917">
    <property type="entry name" value="CE4_NodB_like_6s_7s"/>
    <property type="match status" value="1"/>
</dbReference>
<dbReference type="EMBL" id="QUAL01000030">
    <property type="protein sequence ID" value="RIQ34790.1"/>
    <property type="molecule type" value="Genomic_DNA"/>
</dbReference>
<keyword evidence="4" id="KW-1185">Reference proteome</keyword>
<dbReference type="PROSITE" id="PS51677">
    <property type="entry name" value="NODB"/>
    <property type="match status" value="1"/>
</dbReference>
<dbReference type="Gene3D" id="3.20.20.370">
    <property type="entry name" value="Glycoside hydrolase/deacetylase"/>
    <property type="match status" value="1"/>
</dbReference>
<dbReference type="InterPro" id="IPR050248">
    <property type="entry name" value="Polysacc_deacetylase_ArnD"/>
</dbReference>
<feature type="compositionally biased region" description="Low complexity" evidence="1">
    <location>
        <begin position="39"/>
        <end position="52"/>
    </location>
</feature>
<evidence type="ECO:0000313" key="3">
    <source>
        <dbReference type="EMBL" id="RIQ34790.1"/>
    </source>
</evidence>
<gene>
    <name evidence="3" type="ORF">DY240_03465</name>
</gene>
<protein>
    <submittedName>
        <fullName evidence="3">Polysaccharide deacetylase family protein</fullName>
    </submittedName>
</protein>
<evidence type="ECO:0000259" key="2">
    <source>
        <dbReference type="PROSITE" id="PS51677"/>
    </source>
</evidence>
<comment type="caution">
    <text evidence="3">The sequence shown here is derived from an EMBL/GenBank/DDBJ whole genome shotgun (WGS) entry which is preliminary data.</text>
</comment>
<dbReference type="GO" id="GO:0016810">
    <property type="term" value="F:hydrolase activity, acting on carbon-nitrogen (but not peptide) bonds"/>
    <property type="evidence" value="ECO:0007669"/>
    <property type="project" value="InterPro"/>
</dbReference>
<accession>A0A418KVV9</accession>
<dbReference type="InterPro" id="IPR011330">
    <property type="entry name" value="Glyco_hydro/deAcase_b/a-brl"/>
</dbReference>
<dbReference type="AlphaFoldDB" id="A0A418KVV9"/>
<dbReference type="SUPFAM" id="SSF88713">
    <property type="entry name" value="Glycoside hydrolase/deacetylase"/>
    <property type="match status" value="1"/>
</dbReference>